<reference evidence="2" key="1">
    <citation type="submission" date="2021-01" db="EMBL/GenBank/DDBJ databases">
        <authorList>
            <person name="Corre E."/>
            <person name="Pelletier E."/>
            <person name="Niang G."/>
            <person name="Scheremetjew M."/>
            <person name="Finn R."/>
            <person name="Kale V."/>
            <person name="Holt S."/>
            <person name="Cochrane G."/>
            <person name="Meng A."/>
            <person name="Brown T."/>
            <person name="Cohen L."/>
        </authorList>
    </citation>
    <scope>NUCLEOTIDE SEQUENCE</scope>
    <source>
        <strain evidence="2">CCMP1381</strain>
    </source>
</reference>
<feature type="compositionally biased region" description="Basic and acidic residues" evidence="1">
    <location>
        <begin position="225"/>
        <end position="249"/>
    </location>
</feature>
<dbReference type="Gene3D" id="3.40.50.1000">
    <property type="entry name" value="HAD superfamily/HAD-like"/>
    <property type="match status" value="1"/>
</dbReference>
<dbReference type="EMBL" id="HBGS01058872">
    <property type="protein sequence ID" value="CAD9485158.1"/>
    <property type="molecule type" value="Transcribed_RNA"/>
</dbReference>
<organism evidence="2">
    <name type="scientific">Octactis speculum</name>
    <dbReference type="NCBI Taxonomy" id="3111310"/>
    <lineage>
        <taxon>Eukaryota</taxon>
        <taxon>Sar</taxon>
        <taxon>Stramenopiles</taxon>
        <taxon>Ochrophyta</taxon>
        <taxon>Dictyochophyceae</taxon>
        <taxon>Dictyochales</taxon>
        <taxon>Dictyochaceae</taxon>
        <taxon>Octactis</taxon>
    </lineage>
</organism>
<gene>
    <name evidence="2" type="ORF">DSPE1174_LOCUS30709</name>
</gene>
<feature type="region of interest" description="Disordered" evidence="1">
    <location>
        <begin position="223"/>
        <end position="269"/>
    </location>
</feature>
<sequence length="290" mass="31387">MFARKIFCVLACLGLTYSWILRVVHKPTRISSILNLRNVDRPELILFTSEKVAADRGVLRLVSEAIEEGTSIVFLCTQPGENHGSGFEKVLEGSPLRDQIPIIKSEGHPPPPHPGALSALRKSLEIIPDGFGGSSGFGMRAGDPPRSPLAERCVVFDDSVEGCLAARAAGMRAVAIHQEFDSVPGLERSCDIVFETIGEDGDCDFITFDDLYTPGSFWLNPSLPRDAEGNRCDPDTGDSEGTRVAREASEFVEEGTPQADGESDVTSADLNDDELARILGDMAPARQRSQ</sequence>
<dbReference type="SUPFAM" id="SSF56784">
    <property type="entry name" value="HAD-like"/>
    <property type="match status" value="1"/>
</dbReference>
<name>A0A7S2HAM1_9STRA</name>
<dbReference type="InterPro" id="IPR023214">
    <property type="entry name" value="HAD_sf"/>
</dbReference>
<proteinExistence type="predicted"/>
<dbReference type="InterPro" id="IPR036412">
    <property type="entry name" value="HAD-like_sf"/>
</dbReference>
<accession>A0A7S2HAM1</accession>
<protein>
    <submittedName>
        <fullName evidence="2">Uncharacterized protein</fullName>
    </submittedName>
</protein>
<dbReference type="AlphaFoldDB" id="A0A7S2HAM1"/>
<evidence type="ECO:0000313" key="2">
    <source>
        <dbReference type="EMBL" id="CAD9485158.1"/>
    </source>
</evidence>
<evidence type="ECO:0000256" key="1">
    <source>
        <dbReference type="SAM" id="MobiDB-lite"/>
    </source>
</evidence>